<keyword evidence="3" id="KW-0597">Phosphoprotein</keyword>
<dbReference type="EC" id="2.7.13.3" evidence="2"/>
<keyword evidence="6" id="KW-0902">Two-component regulatory system</keyword>
<keyword evidence="8" id="KW-0472">Membrane</keyword>
<dbReference type="Gene3D" id="3.30.565.10">
    <property type="entry name" value="Histidine kinase-like ATPase, C-terminal domain"/>
    <property type="match status" value="1"/>
</dbReference>
<dbReference type="GO" id="GO:0000155">
    <property type="term" value="F:phosphorelay sensor kinase activity"/>
    <property type="evidence" value="ECO:0007669"/>
    <property type="project" value="InterPro"/>
</dbReference>
<evidence type="ECO:0000256" key="1">
    <source>
        <dbReference type="ARBA" id="ARBA00000085"/>
    </source>
</evidence>
<dbReference type="InterPro" id="IPR036097">
    <property type="entry name" value="HisK_dim/P_sf"/>
</dbReference>
<evidence type="ECO:0000256" key="6">
    <source>
        <dbReference type="ARBA" id="ARBA00023012"/>
    </source>
</evidence>
<evidence type="ECO:0000256" key="8">
    <source>
        <dbReference type="SAM" id="Phobius"/>
    </source>
</evidence>
<reference evidence="10 11" key="1">
    <citation type="submission" date="2016-10" db="EMBL/GenBank/DDBJ databases">
        <authorList>
            <person name="de Groot N.N."/>
        </authorList>
    </citation>
    <scope>NUCLEOTIDE SEQUENCE [LARGE SCALE GENOMIC DNA]</scope>
    <source>
        <strain evidence="10 11">DSM 19706</strain>
    </source>
</reference>
<dbReference type="Gene3D" id="1.25.40.10">
    <property type="entry name" value="Tetratricopeptide repeat domain"/>
    <property type="match status" value="2"/>
</dbReference>
<dbReference type="InterPro" id="IPR003594">
    <property type="entry name" value="HATPase_dom"/>
</dbReference>
<sequence length="714" mass="81267">MKYIDTKLKQLLVIVTLMVMTFIPSTSIAEEKKATKEALVEQLAKPENINAKRIPILVELVKLCWLKCPLEAELYGTEVLSLLKQYPDPVQETKLLVYLPRIYLDRGDTDTAFRMVEQGISVATKSNDDEGLALILYNKAIYYYKNDELVLALDIYQKLEATYKRSEDQQALGSVYNNLGNIQRKLGNNGSALEYYELAARLQQNNPRKTYYANTLMNIGDLYSNQGDYQQALYNINLGMEHLSATEAPLQFGEGLLRLANVYGRLGDIEKATNFFEQTQQISKENGYQRLLVTTYYYEIILALNLGDVDYAERAISNAKVNFSNKLPPYYHNALRFFESRLAAEHGNWQKAEELVQPLLDDKLYEQRFYRSLALSAHVVRIKEKLGKFEQANEILTDFFEQYRENVKANKLSLAQQYSELYKVREKERQIAVLQEQSAKQQVQALLDKQEKRQLIYLQVVLVILVIAALLFGFQRRKALQKEAALTKQLIEKKNQALADICHELRTPFSVLKLQIEALLYNIETDTELAHNRLYNKINELTTLITDIDQLAKADALVFDMDKQPTNVWQLLNESTSELEALFEEANLEFVVRNQLSESQMATVDYARIKQVVTNLLTNSLRYTDAPGKVAIAAQVIQGELVLTVDDSAPGVPSDQYSAIFERLFRVEKSRSRKTGGSGLGLSISKSLIELHGGQIAAKASHLGGLCITIRMPI</sequence>
<feature type="repeat" description="TPR" evidence="7">
    <location>
        <begin position="173"/>
        <end position="206"/>
    </location>
</feature>
<keyword evidence="7" id="KW-0802">TPR repeat</keyword>
<dbReference type="CDD" id="cd00082">
    <property type="entry name" value="HisKA"/>
    <property type="match status" value="1"/>
</dbReference>
<dbReference type="Gene3D" id="1.10.287.130">
    <property type="match status" value="1"/>
</dbReference>
<feature type="transmembrane region" description="Helical" evidence="8">
    <location>
        <begin position="455"/>
        <end position="474"/>
    </location>
</feature>
<dbReference type="SUPFAM" id="SSF48452">
    <property type="entry name" value="TPR-like"/>
    <property type="match status" value="2"/>
</dbReference>
<dbReference type="InterPro" id="IPR019734">
    <property type="entry name" value="TPR_rpt"/>
</dbReference>
<dbReference type="InterPro" id="IPR003661">
    <property type="entry name" value="HisK_dim/P_dom"/>
</dbReference>
<dbReference type="FunFam" id="3.30.565.10:FF:000006">
    <property type="entry name" value="Sensor histidine kinase WalK"/>
    <property type="match status" value="1"/>
</dbReference>
<dbReference type="PRINTS" id="PR00344">
    <property type="entry name" value="BCTRLSENSOR"/>
</dbReference>
<feature type="repeat" description="TPR" evidence="7">
    <location>
        <begin position="253"/>
        <end position="286"/>
    </location>
</feature>
<keyword evidence="4" id="KW-0808">Transferase</keyword>
<dbReference type="GO" id="GO:0005886">
    <property type="term" value="C:plasma membrane"/>
    <property type="evidence" value="ECO:0007669"/>
    <property type="project" value="TreeGrafter"/>
</dbReference>
<evidence type="ECO:0000313" key="10">
    <source>
        <dbReference type="EMBL" id="SET06373.1"/>
    </source>
</evidence>
<dbReference type="PANTHER" id="PTHR45453">
    <property type="entry name" value="PHOSPHATE REGULON SENSOR PROTEIN PHOR"/>
    <property type="match status" value="1"/>
</dbReference>
<keyword evidence="8" id="KW-1133">Transmembrane helix</keyword>
<dbReference type="SMART" id="SM00387">
    <property type="entry name" value="HATPase_c"/>
    <property type="match status" value="1"/>
</dbReference>
<dbReference type="PROSITE" id="PS50109">
    <property type="entry name" value="HIS_KIN"/>
    <property type="match status" value="1"/>
</dbReference>
<evidence type="ECO:0000256" key="4">
    <source>
        <dbReference type="ARBA" id="ARBA00022679"/>
    </source>
</evidence>
<name>A0A1I0BIJ3_THASX</name>
<dbReference type="RefSeq" id="WP_093328118.1">
    <property type="nucleotide sequence ID" value="NZ_AP027363.1"/>
</dbReference>
<dbReference type="InterPro" id="IPR011990">
    <property type="entry name" value="TPR-like_helical_dom_sf"/>
</dbReference>
<dbReference type="AlphaFoldDB" id="A0A1I0BIJ3"/>
<dbReference type="PROSITE" id="PS50005">
    <property type="entry name" value="TPR"/>
    <property type="match status" value="2"/>
</dbReference>
<evidence type="ECO:0000256" key="5">
    <source>
        <dbReference type="ARBA" id="ARBA00022777"/>
    </source>
</evidence>
<dbReference type="SUPFAM" id="SSF55874">
    <property type="entry name" value="ATPase domain of HSP90 chaperone/DNA topoisomerase II/histidine kinase"/>
    <property type="match status" value="1"/>
</dbReference>
<accession>A0A1I0BIJ3</accession>
<dbReference type="InterPro" id="IPR036890">
    <property type="entry name" value="HATPase_C_sf"/>
</dbReference>
<comment type="catalytic activity">
    <reaction evidence="1">
        <text>ATP + protein L-histidine = ADP + protein N-phospho-L-histidine.</text>
        <dbReference type="EC" id="2.7.13.3"/>
    </reaction>
</comment>
<gene>
    <name evidence="10" type="ORF">SAMN05660429_00952</name>
</gene>
<dbReference type="SMART" id="SM00388">
    <property type="entry name" value="HisKA"/>
    <property type="match status" value="1"/>
</dbReference>
<evidence type="ECO:0000256" key="7">
    <source>
        <dbReference type="PROSITE-ProRule" id="PRU00339"/>
    </source>
</evidence>
<dbReference type="PANTHER" id="PTHR45453:SF1">
    <property type="entry name" value="PHOSPHATE REGULON SENSOR PROTEIN PHOR"/>
    <property type="match status" value="1"/>
</dbReference>
<dbReference type="Pfam" id="PF00512">
    <property type="entry name" value="HisKA"/>
    <property type="match status" value="1"/>
</dbReference>
<proteinExistence type="predicted"/>
<keyword evidence="5 10" id="KW-0418">Kinase</keyword>
<evidence type="ECO:0000313" key="11">
    <source>
        <dbReference type="Proteomes" id="UP000199308"/>
    </source>
</evidence>
<dbReference type="EMBL" id="FOHK01000004">
    <property type="protein sequence ID" value="SET06373.1"/>
    <property type="molecule type" value="Genomic_DNA"/>
</dbReference>
<dbReference type="SUPFAM" id="SSF47384">
    <property type="entry name" value="Homodimeric domain of signal transducing histidine kinase"/>
    <property type="match status" value="1"/>
</dbReference>
<evidence type="ECO:0000256" key="2">
    <source>
        <dbReference type="ARBA" id="ARBA00012438"/>
    </source>
</evidence>
<keyword evidence="8" id="KW-0812">Transmembrane</keyword>
<organism evidence="10 11">
    <name type="scientific">Thalassotalea agarivorans</name>
    <name type="common">Thalassomonas agarivorans</name>
    <dbReference type="NCBI Taxonomy" id="349064"/>
    <lineage>
        <taxon>Bacteria</taxon>
        <taxon>Pseudomonadati</taxon>
        <taxon>Pseudomonadota</taxon>
        <taxon>Gammaproteobacteria</taxon>
        <taxon>Alteromonadales</taxon>
        <taxon>Colwelliaceae</taxon>
        <taxon>Thalassotalea</taxon>
    </lineage>
</organism>
<evidence type="ECO:0000256" key="3">
    <source>
        <dbReference type="ARBA" id="ARBA00022553"/>
    </source>
</evidence>
<dbReference type="Pfam" id="PF13181">
    <property type="entry name" value="TPR_8"/>
    <property type="match status" value="1"/>
</dbReference>
<dbReference type="GO" id="GO:0004721">
    <property type="term" value="F:phosphoprotein phosphatase activity"/>
    <property type="evidence" value="ECO:0007669"/>
    <property type="project" value="TreeGrafter"/>
</dbReference>
<dbReference type="GO" id="GO:0016036">
    <property type="term" value="P:cellular response to phosphate starvation"/>
    <property type="evidence" value="ECO:0007669"/>
    <property type="project" value="TreeGrafter"/>
</dbReference>
<dbReference type="Proteomes" id="UP000199308">
    <property type="component" value="Unassembled WGS sequence"/>
</dbReference>
<evidence type="ECO:0000259" key="9">
    <source>
        <dbReference type="PROSITE" id="PS50109"/>
    </source>
</evidence>
<dbReference type="STRING" id="349064.SAMN05660429_00952"/>
<feature type="domain" description="Histidine kinase" evidence="9">
    <location>
        <begin position="500"/>
        <end position="714"/>
    </location>
</feature>
<dbReference type="InterPro" id="IPR050351">
    <property type="entry name" value="BphY/WalK/GraS-like"/>
</dbReference>
<dbReference type="Pfam" id="PF02518">
    <property type="entry name" value="HATPase_c"/>
    <property type="match status" value="1"/>
</dbReference>
<dbReference type="Pfam" id="PF13424">
    <property type="entry name" value="TPR_12"/>
    <property type="match status" value="1"/>
</dbReference>
<dbReference type="OrthoDB" id="6284090at2"/>
<dbReference type="SMART" id="SM00028">
    <property type="entry name" value="TPR"/>
    <property type="match status" value="4"/>
</dbReference>
<dbReference type="InterPro" id="IPR005467">
    <property type="entry name" value="His_kinase_dom"/>
</dbReference>
<keyword evidence="11" id="KW-1185">Reference proteome</keyword>
<protein>
    <recommendedName>
        <fullName evidence="2">histidine kinase</fullName>
        <ecNumber evidence="2">2.7.13.3</ecNumber>
    </recommendedName>
</protein>
<dbReference type="InterPro" id="IPR004358">
    <property type="entry name" value="Sig_transdc_His_kin-like_C"/>
</dbReference>